<evidence type="ECO:0000313" key="3">
    <source>
        <dbReference type="Proteomes" id="UP001187192"/>
    </source>
</evidence>
<comment type="similarity">
    <text evidence="1">Belongs to the peptidase C14B family.</text>
</comment>
<reference evidence="2" key="1">
    <citation type="submission" date="2023-07" db="EMBL/GenBank/DDBJ databases">
        <title>draft genome sequence of fig (Ficus carica).</title>
        <authorList>
            <person name="Takahashi T."/>
            <person name="Nishimura K."/>
        </authorList>
    </citation>
    <scope>NUCLEOTIDE SEQUENCE</scope>
</reference>
<evidence type="ECO:0000313" key="2">
    <source>
        <dbReference type="EMBL" id="GMN48280.1"/>
    </source>
</evidence>
<accession>A0AA88D8B9</accession>
<keyword evidence="3" id="KW-1185">Reference proteome</keyword>
<dbReference type="Proteomes" id="UP001187192">
    <property type="component" value="Unassembled WGS sequence"/>
</dbReference>
<dbReference type="EMBL" id="BTGU01000028">
    <property type="protein sequence ID" value="GMN48280.1"/>
    <property type="molecule type" value="Genomic_DNA"/>
</dbReference>
<proteinExistence type="inferred from homology"/>
<dbReference type="PANTHER" id="PTHR48104">
    <property type="entry name" value="METACASPASE-4"/>
    <property type="match status" value="1"/>
</dbReference>
<dbReference type="GO" id="GO:0004197">
    <property type="term" value="F:cysteine-type endopeptidase activity"/>
    <property type="evidence" value="ECO:0007669"/>
    <property type="project" value="TreeGrafter"/>
</dbReference>
<dbReference type="Gene3D" id="3.40.50.12660">
    <property type="match status" value="1"/>
</dbReference>
<protein>
    <submittedName>
        <fullName evidence="2">Uncharacterized protein</fullName>
    </submittedName>
</protein>
<dbReference type="AlphaFoldDB" id="A0AA88D8B9"/>
<evidence type="ECO:0000256" key="1">
    <source>
        <dbReference type="ARBA" id="ARBA00009005"/>
    </source>
</evidence>
<organism evidence="2 3">
    <name type="scientific">Ficus carica</name>
    <name type="common">Common fig</name>
    <dbReference type="NCBI Taxonomy" id="3494"/>
    <lineage>
        <taxon>Eukaryota</taxon>
        <taxon>Viridiplantae</taxon>
        <taxon>Streptophyta</taxon>
        <taxon>Embryophyta</taxon>
        <taxon>Tracheophyta</taxon>
        <taxon>Spermatophyta</taxon>
        <taxon>Magnoliopsida</taxon>
        <taxon>eudicotyledons</taxon>
        <taxon>Gunneridae</taxon>
        <taxon>Pentapetalae</taxon>
        <taxon>rosids</taxon>
        <taxon>fabids</taxon>
        <taxon>Rosales</taxon>
        <taxon>Moraceae</taxon>
        <taxon>Ficeae</taxon>
        <taxon>Ficus</taxon>
    </lineage>
</organism>
<dbReference type="InterPro" id="IPR050452">
    <property type="entry name" value="Metacaspase"/>
</dbReference>
<dbReference type="GO" id="GO:0006508">
    <property type="term" value="P:proteolysis"/>
    <property type="evidence" value="ECO:0007669"/>
    <property type="project" value="TreeGrafter"/>
</dbReference>
<name>A0AA88D8B9_FICCA</name>
<sequence>MATRPIPHGVKLHAMVDASHSGRVFPTHLGNRRGQYQCRRSGVRKGTSGGEAICFGGCDDDQESADTSAVSNGKPSGAMTASFIRAIDRGQGSTYGSILSSMRSTVRNSDNVNSII</sequence>
<dbReference type="GO" id="GO:0005737">
    <property type="term" value="C:cytoplasm"/>
    <property type="evidence" value="ECO:0007669"/>
    <property type="project" value="TreeGrafter"/>
</dbReference>
<dbReference type="PANTHER" id="PTHR48104:SF30">
    <property type="entry name" value="METACASPASE-1"/>
    <property type="match status" value="1"/>
</dbReference>
<comment type="caution">
    <text evidence="2">The sequence shown here is derived from an EMBL/GenBank/DDBJ whole genome shotgun (WGS) entry which is preliminary data.</text>
</comment>
<gene>
    <name evidence="2" type="ORF">TIFTF001_017455</name>
</gene>